<protein>
    <submittedName>
        <fullName evidence="3">Fumarylacetoacetate hydrolase family protein</fullName>
    </submittedName>
</protein>
<evidence type="ECO:0000259" key="2">
    <source>
        <dbReference type="Pfam" id="PF01557"/>
    </source>
</evidence>
<keyword evidence="3" id="KW-0378">Hydrolase</keyword>
<evidence type="ECO:0000313" key="4">
    <source>
        <dbReference type="Proteomes" id="UP001553843"/>
    </source>
</evidence>
<dbReference type="PANTHER" id="PTHR30143:SF0">
    <property type="entry name" value="2-KETO-4-PENTENOATE HYDRATASE"/>
    <property type="match status" value="1"/>
</dbReference>
<gene>
    <name evidence="3" type="ORF">AB0887_32490</name>
</gene>
<dbReference type="Pfam" id="PF01557">
    <property type="entry name" value="FAA_hydrolase"/>
    <property type="match status" value="1"/>
</dbReference>
<dbReference type="SUPFAM" id="SSF56529">
    <property type="entry name" value="FAH"/>
    <property type="match status" value="1"/>
</dbReference>
<dbReference type="InterPro" id="IPR036663">
    <property type="entry name" value="Fumarylacetoacetase_C_sf"/>
</dbReference>
<dbReference type="InterPro" id="IPR050772">
    <property type="entry name" value="Hydratase-Decarb/MhpD_sf"/>
</dbReference>
<dbReference type="Proteomes" id="UP001553843">
    <property type="component" value="Unassembled WGS sequence"/>
</dbReference>
<reference evidence="3 4" key="1">
    <citation type="submission" date="2024-06" db="EMBL/GenBank/DDBJ databases">
        <title>The Natural Products Discovery Center: Release of the First 8490 Sequenced Strains for Exploring Actinobacteria Biosynthetic Diversity.</title>
        <authorList>
            <person name="Kalkreuter E."/>
            <person name="Kautsar S.A."/>
            <person name="Yang D."/>
            <person name="Bader C.D."/>
            <person name="Teijaro C.N."/>
            <person name="Fluegel L."/>
            <person name="Davis C.M."/>
            <person name="Simpson J.R."/>
            <person name="Lauterbach L."/>
            <person name="Steele A.D."/>
            <person name="Gui C."/>
            <person name="Meng S."/>
            <person name="Li G."/>
            <person name="Viehrig K."/>
            <person name="Ye F."/>
            <person name="Su P."/>
            <person name="Kiefer A.F."/>
            <person name="Nichols A."/>
            <person name="Cepeda A.J."/>
            <person name="Yan W."/>
            <person name="Fan B."/>
            <person name="Jiang Y."/>
            <person name="Adhikari A."/>
            <person name="Zheng C.-J."/>
            <person name="Schuster L."/>
            <person name="Cowan T.M."/>
            <person name="Smanski M.J."/>
            <person name="Chevrette M.G."/>
            <person name="De Carvalho L.P.S."/>
            <person name="Shen B."/>
        </authorList>
    </citation>
    <scope>NUCLEOTIDE SEQUENCE [LARGE SCALE GENOMIC DNA]</scope>
    <source>
        <strain evidence="3 4">NPDC047833</strain>
    </source>
</reference>
<evidence type="ECO:0000313" key="3">
    <source>
        <dbReference type="EMBL" id="MEW2366656.1"/>
    </source>
</evidence>
<accession>A0ABV3M4L5</accession>
<keyword evidence="4" id="KW-1185">Reference proteome</keyword>
<comment type="caution">
    <text evidence="3">The sequence shown here is derived from an EMBL/GenBank/DDBJ whole genome shotgun (WGS) entry which is preliminary data.</text>
</comment>
<dbReference type="PANTHER" id="PTHR30143">
    <property type="entry name" value="ACID HYDRATASE"/>
    <property type="match status" value="1"/>
</dbReference>
<feature type="domain" description="Fumarylacetoacetase-like C-terminal" evidence="2">
    <location>
        <begin position="102"/>
        <end position="262"/>
    </location>
</feature>
<sequence length="263" mass="27708">MDESDDRWIAATASALLAAEHENVPVEVLTRRLPGLRLETAYRVQAAIVARRIAAGARVVGHKAGATSKAIQEQAGVDEPDSGVLLDDMVLHTGSAMHRSVLMQPRVEAEVAFRLGSDLSGPGLALEEARAAVKEVFLALEVIDTRFTDWQVTIADSIADNASCARVVTGPMVALEPDLDLAAEPVVVSVNGTAVATGEGRAVLGDPLRVLVWLAGRLHRFGDGLRAGQLVLAGAVHASLPLEAGTTVHAHSPHLPPVELHVR</sequence>
<name>A0ABV3M4L5_9ACTN</name>
<dbReference type="EMBL" id="JBEYRS010000018">
    <property type="protein sequence ID" value="MEW2366656.1"/>
    <property type="molecule type" value="Genomic_DNA"/>
</dbReference>
<dbReference type="InterPro" id="IPR011234">
    <property type="entry name" value="Fumarylacetoacetase-like_C"/>
</dbReference>
<dbReference type="Gene3D" id="3.90.850.10">
    <property type="entry name" value="Fumarylacetoacetase-like, C-terminal domain"/>
    <property type="match status" value="1"/>
</dbReference>
<organism evidence="3 4">
    <name type="scientific">Streptomyces huasconensis</name>
    <dbReference type="NCBI Taxonomy" id="1854574"/>
    <lineage>
        <taxon>Bacteria</taxon>
        <taxon>Bacillati</taxon>
        <taxon>Actinomycetota</taxon>
        <taxon>Actinomycetes</taxon>
        <taxon>Kitasatosporales</taxon>
        <taxon>Streptomycetaceae</taxon>
        <taxon>Streptomyces</taxon>
    </lineage>
</organism>
<dbReference type="RefSeq" id="WP_359783058.1">
    <property type="nucleotide sequence ID" value="NZ_JBEYRR010000013.1"/>
</dbReference>
<proteinExistence type="predicted"/>
<keyword evidence="1" id="KW-0456">Lyase</keyword>
<evidence type="ECO:0000256" key="1">
    <source>
        <dbReference type="ARBA" id="ARBA00023239"/>
    </source>
</evidence>
<dbReference type="GO" id="GO:0016787">
    <property type="term" value="F:hydrolase activity"/>
    <property type="evidence" value="ECO:0007669"/>
    <property type="project" value="UniProtKB-KW"/>
</dbReference>